<dbReference type="PANTHER" id="PTHR37984">
    <property type="entry name" value="PROTEIN CBG26694"/>
    <property type="match status" value="1"/>
</dbReference>
<feature type="region of interest" description="Disordered" evidence="2">
    <location>
        <begin position="366"/>
        <end position="410"/>
    </location>
</feature>
<dbReference type="Gene3D" id="1.10.340.70">
    <property type="match status" value="1"/>
</dbReference>
<dbReference type="Gene3D" id="3.30.420.10">
    <property type="entry name" value="Ribonuclease H-like superfamily/Ribonuclease H"/>
    <property type="match status" value="1"/>
</dbReference>
<dbReference type="Pfam" id="PF00665">
    <property type="entry name" value="rve"/>
    <property type="match status" value="1"/>
</dbReference>
<evidence type="ECO:0000313" key="5">
    <source>
        <dbReference type="RefSeq" id="XP_035664891.1"/>
    </source>
</evidence>
<keyword evidence="4" id="KW-1185">Reference proteome</keyword>
<dbReference type="FunFam" id="3.30.420.10:FF:000063">
    <property type="entry name" value="Retrovirus-related Pol polyprotein from transposon 297-like Protein"/>
    <property type="match status" value="1"/>
</dbReference>
<gene>
    <name evidence="5" type="primary">LOC118408307</name>
</gene>
<accession>A0A9J7HST3</accession>
<feature type="compositionally biased region" description="Basic and acidic residues" evidence="2">
    <location>
        <begin position="371"/>
        <end position="381"/>
    </location>
</feature>
<feature type="compositionally biased region" description="Low complexity" evidence="2">
    <location>
        <begin position="386"/>
        <end position="410"/>
    </location>
</feature>
<dbReference type="GO" id="GO:0003676">
    <property type="term" value="F:nucleic acid binding"/>
    <property type="evidence" value="ECO:0007669"/>
    <property type="project" value="InterPro"/>
</dbReference>
<dbReference type="SUPFAM" id="SSF53098">
    <property type="entry name" value="Ribonuclease H-like"/>
    <property type="match status" value="1"/>
</dbReference>
<dbReference type="OrthoDB" id="10053647at2759"/>
<feature type="domain" description="Integrase catalytic" evidence="3">
    <location>
        <begin position="129"/>
        <end position="242"/>
    </location>
</feature>
<dbReference type="InterPro" id="IPR036397">
    <property type="entry name" value="RNaseH_sf"/>
</dbReference>
<organism evidence="4 5">
    <name type="scientific">Branchiostoma floridae</name>
    <name type="common">Florida lancelet</name>
    <name type="synonym">Amphioxus</name>
    <dbReference type="NCBI Taxonomy" id="7739"/>
    <lineage>
        <taxon>Eukaryota</taxon>
        <taxon>Metazoa</taxon>
        <taxon>Chordata</taxon>
        <taxon>Cephalochordata</taxon>
        <taxon>Leptocardii</taxon>
        <taxon>Amphioxiformes</taxon>
        <taxon>Branchiostomatidae</taxon>
        <taxon>Branchiostoma</taxon>
    </lineage>
</organism>
<dbReference type="KEGG" id="bfo:118408307"/>
<dbReference type="InterPro" id="IPR012337">
    <property type="entry name" value="RNaseH-like_sf"/>
</dbReference>
<dbReference type="PROSITE" id="PS50994">
    <property type="entry name" value="INTEGRASE"/>
    <property type="match status" value="1"/>
</dbReference>
<sequence length="516" mass="59282">MTIDRVRRHTQQDEVMRELMKTIKKGWPENKTQLKKEVRDYWTFRDEVSMHDGIVYKGQAIVVPAELREEMIQKTHASHQGAEACIRRARETIFWPGMSAQLRERIGRCDICKTYQPKQQREPLMPHPTPTTPWSRVSMDLMTLENRHYLITVDNYSDYWEIDELHQNTTAKNVIHKTKQNFSRHGIPMEVVTDNGPQFASEEFKQFAKTWNFRHVTTSPYHSQANGKAESAVKIAKNLLKKAAADGQDPWVSILAWRNTPTQGQGSSPTQRLMSRRTRTQVPINTQALEPKVVPNVHNNINKRKARAKRYYDKGTRSLPPIQPGQQVRVELTPQKAAQWKYGTCVQRVAPKSYEVEVDGAKYRRNRKHIRDTTEEQKPSTDVDETTTAPATATPESTAETTTTTTEPTPYVTRHLPAFLPAPQPPQVEVWEMYDRLQRVSVRKAAGPDNITGRLIREFAYELSQQLTCILNASLHEGRVPREWREATVIPIPKTKPPTVEDLRPVSLTSISQTPC</sequence>
<dbReference type="InterPro" id="IPR041588">
    <property type="entry name" value="Integrase_H2C2"/>
</dbReference>
<dbReference type="InterPro" id="IPR001584">
    <property type="entry name" value="Integrase_cat-core"/>
</dbReference>
<dbReference type="InterPro" id="IPR050951">
    <property type="entry name" value="Retrovirus_Pol_polyprotein"/>
</dbReference>
<name>A0A9J7HST3_BRAFL</name>
<dbReference type="Proteomes" id="UP000001554">
    <property type="component" value="Unplaced"/>
</dbReference>
<dbReference type="RefSeq" id="XP_035664891.1">
    <property type="nucleotide sequence ID" value="XM_035808998.1"/>
</dbReference>
<dbReference type="GO" id="GO:0015074">
    <property type="term" value="P:DNA integration"/>
    <property type="evidence" value="ECO:0007669"/>
    <property type="project" value="InterPro"/>
</dbReference>
<protein>
    <recommendedName>
        <fullName evidence="1">Gypsy retrotransposon integrase-like protein 1</fullName>
    </recommendedName>
</protein>
<evidence type="ECO:0000313" key="4">
    <source>
        <dbReference type="Proteomes" id="UP000001554"/>
    </source>
</evidence>
<dbReference type="AlphaFoldDB" id="A0A9J7HST3"/>
<reference evidence="5" key="1">
    <citation type="submission" date="2025-08" db="UniProtKB">
        <authorList>
            <consortium name="RefSeq"/>
        </authorList>
    </citation>
    <scope>IDENTIFICATION</scope>
    <source>
        <strain evidence="5">S238N-H82</strain>
        <tissue evidence="5">Testes</tissue>
    </source>
</reference>
<dbReference type="GeneID" id="118408307"/>
<evidence type="ECO:0000259" key="3">
    <source>
        <dbReference type="PROSITE" id="PS50994"/>
    </source>
</evidence>
<proteinExistence type="predicted"/>
<dbReference type="Pfam" id="PF17921">
    <property type="entry name" value="Integrase_H2C2"/>
    <property type="match status" value="1"/>
</dbReference>
<dbReference type="OMA" id="ITIREYW"/>
<evidence type="ECO:0000256" key="2">
    <source>
        <dbReference type="SAM" id="MobiDB-lite"/>
    </source>
</evidence>
<evidence type="ECO:0000256" key="1">
    <source>
        <dbReference type="ARBA" id="ARBA00039658"/>
    </source>
</evidence>
<dbReference type="PANTHER" id="PTHR37984:SF8">
    <property type="entry name" value="CCHC-TYPE DOMAIN-CONTAINING PROTEIN"/>
    <property type="match status" value="1"/>
</dbReference>
<dbReference type="FunFam" id="1.10.340.70:FF:000004">
    <property type="entry name" value="Retrovirus-related Pol polyprotein from transposon 297-like Protein"/>
    <property type="match status" value="1"/>
</dbReference>